<evidence type="ECO:0000256" key="2">
    <source>
        <dbReference type="SAM" id="Phobius"/>
    </source>
</evidence>
<feature type="transmembrane region" description="Helical" evidence="2">
    <location>
        <begin position="166"/>
        <end position="187"/>
    </location>
</feature>
<proteinExistence type="predicted"/>
<sequence>MVLLANLGSEQLVAAASGALQSQSAFASAVAAAEIAAIGVNNWGASLGLAACAAGVGAAAVAAAAGKLRCGADVQADECLGVSTAKTRAVSHSLSGGLHIGALGALAVYVFARTPGDRASSHPLIRWAPFVVVVLGSLMVLLDLTRHVLLDQNIAPIHLHMYNKDGSLTTVGSAAVLPALSLALFAGSGWRLAPPPLVLEPLPVSPAWLEEVAEACEAASSAALYAESAARAALDVAASPPPPPPPPADCEPCVCPEQSGDEEVALAVHVIVGLLTPAWLWLTDRRCGSPREEWCADLPCGARARVSYLGDLVDHERVVVSPSRREKEGEMVDSHMYWVLSPDLWEELLSGASPADGPSGGERMAANAAPPAGGRKFCGFRERLTLGRLVELAEECRSAMHQARGQTPAEGPAKVELPSGALLDSGEVFPWAPPPRAPALPARPFAGGDAADALAAAPAGAPTPPPEGHAWGLAEPAPGLPIGTIVGASTETLIGVGIDALWHRRGRAWRVQQMPEVEVADWSSRRADEELRRLLEMAPPAASPGDGPLALGAGPAPGEGAPPPGPGDRDAGADAGDDGPRSEERGGDDVRTLWVERGDQGERLIQGVQEGDQRVGEPRLGDWGHQRLEGGSTCLRTCKTMYRASGTPRAWLEKFLREKNIAPTDRVAQELRPRAEALEEAGCFDQLNLGGLACLEVVARRLNAIVGARKRGGAPSFANAMHLAPLGEADELPALALRQRVSRRAKEDWEAEQSMKKAEAVDSRVASSAAARASPLPPSDFERDLFPVPLVKEPGVLARGRRSQRRAHVRLREVDLVNRALTSLNWMAGFKGASSSPQPGALTLARRAAFQQYLWREAHRRRAAAPPAPPRAEAALWELLRGQSVYETDVAPRNLVSYQPRNVSLPESALECRFLEAVDFDSTPCVYMGPVLERSSKFYRAFVRDLARRGLLASRPAESVGIFFAAKSGGALRLIIDTRRSNGHFRAPGSVRLLSSEGFGRIEVELPPRIREGGACVYVDNLGAVSGDVSLSDRMVS</sequence>
<feature type="compositionally biased region" description="Basic and acidic residues" evidence="1">
    <location>
        <begin position="611"/>
        <end position="621"/>
    </location>
</feature>
<reference evidence="3" key="1">
    <citation type="submission" date="2023-10" db="EMBL/GenBank/DDBJ databases">
        <authorList>
            <person name="Chen Y."/>
            <person name="Shah S."/>
            <person name="Dougan E. K."/>
            <person name="Thang M."/>
            <person name="Chan C."/>
        </authorList>
    </citation>
    <scope>NUCLEOTIDE SEQUENCE [LARGE SCALE GENOMIC DNA]</scope>
</reference>
<feature type="transmembrane region" description="Helical" evidence="2">
    <location>
        <begin position="124"/>
        <end position="145"/>
    </location>
</feature>
<evidence type="ECO:0000256" key="1">
    <source>
        <dbReference type="SAM" id="MobiDB-lite"/>
    </source>
</evidence>
<feature type="compositionally biased region" description="Basic and acidic residues" evidence="1">
    <location>
        <begin position="567"/>
        <end position="602"/>
    </location>
</feature>
<dbReference type="PANTHER" id="PTHR48125:SF10">
    <property type="entry name" value="OS12G0136300 PROTEIN"/>
    <property type="match status" value="1"/>
</dbReference>
<keyword evidence="2" id="KW-0812">Transmembrane</keyword>
<dbReference type="PANTHER" id="PTHR48125">
    <property type="entry name" value="LP07818P1"/>
    <property type="match status" value="1"/>
</dbReference>
<gene>
    <name evidence="3" type="ORF">PCOR1329_LOCUS45387</name>
</gene>
<organism evidence="3 4">
    <name type="scientific">Prorocentrum cordatum</name>
    <dbReference type="NCBI Taxonomy" id="2364126"/>
    <lineage>
        <taxon>Eukaryota</taxon>
        <taxon>Sar</taxon>
        <taxon>Alveolata</taxon>
        <taxon>Dinophyceae</taxon>
        <taxon>Prorocentrales</taxon>
        <taxon>Prorocentraceae</taxon>
        <taxon>Prorocentrum</taxon>
    </lineage>
</organism>
<dbReference type="Proteomes" id="UP001189429">
    <property type="component" value="Unassembled WGS sequence"/>
</dbReference>
<keyword evidence="2" id="KW-0472">Membrane</keyword>
<name>A0ABN9U5F2_9DINO</name>
<keyword evidence="2" id="KW-1133">Transmembrane helix</keyword>
<evidence type="ECO:0000313" key="4">
    <source>
        <dbReference type="Proteomes" id="UP001189429"/>
    </source>
</evidence>
<feature type="region of interest" description="Disordered" evidence="1">
    <location>
        <begin position="539"/>
        <end position="621"/>
    </location>
</feature>
<feature type="compositionally biased region" description="Low complexity" evidence="1">
    <location>
        <begin position="539"/>
        <end position="559"/>
    </location>
</feature>
<comment type="caution">
    <text evidence="3">The sequence shown here is derived from an EMBL/GenBank/DDBJ whole genome shotgun (WGS) entry which is preliminary data.</text>
</comment>
<keyword evidence="4" id="KW-1185">Reference proteome</keyword>
<protein>
    <submittedName>
        <fullName evidence="3">Uncharacterized protein</fullName>
    </submittedName>
</protein>
<dbReference type="EMBL" id="CAUYUJ010015458">
    <property type="protein sequence ID" value="CAK0854189.1"/>
    <property type="molecule type" value="Genomic_DNA"/>
</dbReference>
<accession>A0ABN9U5F2</accession>
<evidence type="ECO:0000313" key="3">
    <source>
        <dbReference type="EMBL" id="CAK0854189.1"/>
    </source>
</evidence>
<feature type="transmembrane region" description="Helical" evidence="2">
    <location>
        <begin position="94"/>
        <end position="112"/>
    </location>
</feature>
<feature type="transmembrane region" description="Helical" evidence="2">
    <location>
        <begin position="42"/>
        <end position="65"/>
    </location>
</feature>